<dbReference type="RefSeq" id="WP_147030693.1">
    <property type="nucleotide sequence ID" value="NZ_CP042436.1"/>
</dbReference>
<dbReference type="EMBL" id="CP042436">
    <property type="protein sequence ID" value="QEC62116.1"/>
    <property type="molecule type" value="Genomic_DNA"/>
</dbReference>
<dbReference type="KEGG" id="mgin:FRZ54_05795"/>
<dbReference type="Proteomes" id="UP000321479">
    <property type="component" value="Chromosome"/>
</dbReference>
<accession>A0A5B8UUL1</accession>
<evidence type="ECO:0000313" key="2">
    <source>
        <dbReference type="Proteomes" id="UP000321479"/>
    </source>
</evidence>
<reference evidence="1 2" key="1">
    <citation type="journal article" date="2017" name="Curr. Microbiol.">
        <title>Mucilaginibacter ginsenosidivorans sp. nov., Isolated from Soil of Ginseng Field.</title>
        <authorList>
            <person name="Kim M.M."/>
            <person name="Siddiqi M.Z."/>
            <person name="Im W.T."/>
        </authorList>
    </citation>
    <scope>NUCLEOTIDE SEQUENCE [LARGE SCALE GENOMIC DNA]</scope>
    <source>
        <strain evidence="1 2">Gsoil 3017</strain>
    </source>
</reference>
<dbReference type="OrthoDB" id="680366at2"/>
<protein>
    <submittedName>
        <fullName evidence="1">Uncharacterized protein</fullName>
    </submittedName>
</protein>
<keyword evidence="2" id="KW-1185">Reference proteome</keyword>
<dbReference type="AlphaFoldDB" id="A0A5B8UUL1"/>
<proteinExistence type="predicted"/>
<organism evidence="1 2">
    <name type="scientific">Mucilaginibacter ginsenosidivorans</name>
    <dbReference type="NCBI Taxonomy" id="398053"/>
    <lineage>
        <taxon>Bacteria</taxon>
        <taxon>Pseudomonadati</taxon>
        <taxon>Bacteroidota</taxon>
        <taxon>Sphingobacteriia</taxon>
        <taxon>Sphingobacteriales</taxon>
        <taxon>Sphingobacteriaceae</taxon>
        <taxon>Mucilaginibacter</taxon>
    </lineage>
</organism>
<sequence>MEKLNIKHIDNLHNDAIRGLDFYWQELTILRKRLEEIAADNTSHEVAEQVEHFQNQFTIHNEQIDELRHAFHQNFKEMEVQLVETAGFADESTFATNEELYERYITEERLFNELRHDFNRFAAKWM</sequence>
<evidence type="ECO:0000313" key="1">
    <source>
        <dbReference type="EMBL" id="QEC62116.1"/>
    </source>
</evidence>
<name>A0A5B8UUL1_9SPHI</name>
<gene>
    <name evidence="1" type="ORF">FRZ54_05795</name>
</gene>